<dbReference type="InterPro" id="IPR001806">
    <property type="entry name" value="Small_GTPase"/>
</dbReference>
<dbReference type="CDD" id="cd00154">
    <property type="entry name" value="Rab"/>
    <property type="match status" value="1"/>
</dbReference>
<dbReference type="SMART" id="SM00175">
    <property type="entry name" value="RAB"/>
    <property type="match status" value="1"/>
</dbReference>
<dbReference type="AlphaFoldDB" id="A0A1Y2C156"/>
<dbReference type="SMART" id="SM00173">
    <property type="entry name" value="RAS"/>
    <property type="match status" value="1"/>
</dbReference>
<dbReference type="Proteomes" id="UP000193642">
    <property type="component" value="Unassembled WGS sequence"/>
</dbReference>
<dbReference type="EMBL" id="MCGO01000034">
    <property type="protein sequence ID" value="ORY40696.1"/>
    <property type="molecule type" value="Genomic_DNA"/>
</dbReference>
<proteinExistence type="predicted"/>
<dbReference type="Gene3D" id="3.40.50.300">
    <property type="entry name" value="P-loop containing nucleotide triphosphate hydrolases"/>
    <property type="match status" value="1"/>
</dbReference>
<dbReference type="InterPro" id="IPR050227">
    <property type="entry name" value="Rab"/>
</dbReference>
<evidence type="ECO:0000256" key="2">
    <source>
        <dbReference type="ARBA" id="ARBA00023134"/>
    </source>
</evidence>
<dbReference type="FunFam" id="3.40.50.300:FF:001447">
    <property type="entry name" value="Ras-related protein Rab-1B"/>
    <property type="match status" value="1"/>
</dbReference>
<dbReference type="InterPro" id="IPR027417">
    <property type="entry name" value="P-loop_NTPase"/>
</dbReference>
<accession>A0A1Y2C156</accession>
<sequence>MAAVQLAPPLTQASIDCRKAIVVGAPGCGKTSLVNRAALNSFSKIYQQTYGADLVVKNSTDGKKGSLKIWCTGGHERYRALLEQFYQGIHVAILCFDLLNQASFTELPFWYNEIKRNAPDAFVILVGLKSDEADSVVIKQQDAIRQALDWNIEFRQVSAKAGTGVNELFEYVLDSVHKKR</sequence>
<dbReference type="PANTHER" id="PTHR47977">
    <property type="entry name" value="RAS-RELATED PROTEIN RAB"/>
    <property type="match status" value="1"/>
</dbReference>
<evidence type="ECO:0000256" key="1">
    <source>
        <dbReference type="ARBA" id="ARBA00022741"/>
    </source>
</evidence>
<keyword evidence="2" id="KW-0342">GTP-binding</keyword>
<dbReference type="STRING" id="329046.A0A1Y2C156"/>
<dbReference type="SMART" id="SM00174">
    <property type="entry name" value="RHO"/>
    <property type="match status" value="1"/>
</dbReference>
<organism evidence="3 4">
    <name type="scientific">Rhizoclosmatium globosum</name>
    <dbReference type="NCBI Taxonomy" id="329046"/>
    <lineage>
        <taxon>Eukaryota</taxon>
        <taxon>Fungi</taxon>
        <taxon>Fungi incertae sedis</taxon>
        <taxon>Chytridiomycota</taxon>
        <taxon>Chytridiomycota incertae sedis</taxon>
        <taxon>Chytridiomycetes</taxon>
        <taxon>Chytridiales</taxon>
        <taxon>Chytriomycetaceae</taxon>
        <taxon>Rhizoclosmatium</taxon>
    </lineage>
</organism>
<evidence type="ECO:0000313" key="3">
    <source>
        <dbReference type="EMBL" id="ORY40696.1"/>
    </source>
</evidence>
<dbReference type="GO" id="GO:0005525">
    <property type="term" value="F:GTP binding"/>
    <property type="evidence" value="ECO:0007669"/>
    <property type="project" value="UniProtKB-KW"/>
</dbReference>
<dbReference type="InterPro" id="IPR005225">
    <property type="entry name" value="Small_GTP-bd"/>
</dbReference>
<keyword evidence="1" id="KW-0547">Nucleotide-binding</keyword>
<reference evidence="3 4" key="1">
    <citation type="submission" date="2016-07" db="EMBL/GenBank/DDBJ databases">
        <title>Pervasive Adenine N6-methylation of Active Genes in Fungi.</title>
        <authorList>
            <consortium name="DOE Joint Genome Institute"/>
            <person name="Mondo S.J."/>
            <person name="Dannebaum R.O."/>
            <person name="Kuo R.C."/>
            <person name="Labutti K."/>
            <person name="Haridas S."/>
            <person name="Kuo A."/>
            <person name="Salamov A."/>
            <person name="Ahrendt S.R."/>
            <person name="Lipzen A."/>
            <person name="Sullivan W."/>
            <person name="Andreopoulos W.B."/>
            <person name="Clum A."/>
            <person name="Lindquist E."/>
            <person name="Daum C."/>
            <person name="Ramamoorthy G.K."/>
            <person name="Gryganskyi A."/>
            <person name="Culley D."/>
            <person name="Magnuson J.K."/>
            <person name="James T.Y."/>
            <person name="O'Malley M.A."/>
            <person name="Stajich J.E."/>
            <person name="Spatafora J.W."/>
            <person name="Visel A."/>
            <person name="Grigoriev I.V."/>
        </authorList>
    </citation>
    <scope>NUCLEOTIDE SEQUENCE [LARGE SCALE GENOMIC DNA]</scope>
    <source>
        <strain evidence="3 4">JEL800</strain>
    </source>
</reference>
<gene>
    <name evidence="3" type="ORF">BCR33DRAFT_719243</name>
</gene>
<evidence type="ECO:0000313" key="4">
    <source>
        <dbReference type="Proteomes" id="UP000193642"/>
    </source>
</evidence>
<dbReference type="Pfam" id="PF00071">
    <property type="entry name" value="Ras"/>
    <property type="match status" value="1"/>
</dbReference>
<keyword evidence="3" id="KW-0378">Hydrolase</keyword>
<dbReference type="OrthoDB" id="26525at2759"/>
<dbReference type="NCBIfam" id="TIGR00231">
    <property type="entry name" value="small_GTP"/>
    <property type="match status" value="1"/>
</dbReference>
<dbReference type="GO" id="GO:0003924">
    <property type="term" value="F:GTPase activity"/>
    <property type="evidence" value="ECO:0007669"/>
    <property type="project" value="InterPro"/>
</dbReference>
<dbReference type="PRINTS" id="PR00449">
    <property type="entry name" value="RASTRNSFRMNG"/>
</dbReference>
<protein>
    <submittedName>
        <fullName evidence="3">p-loop containing nucleoside triphosphate hydrolase protein</fullName>
    </submittedName>
</protein>
<dbReference type="PROSITE" id="PS51421">
    <property type="entry name" value="RAS"/>
    <property type="match status" value="1"/>
</dbReference>
<dbReference type="SUPFAM" id="SSF52540">
    <property type="entry name" value="P-loop containing nucleoside triphosphate hydrolases"/>
    <property type="match status" value="1"/>
</dbReference>
<keyword evidence="4" id="KW-1185">Reference proteome</keyword>
<name>A0A1Y2C156_9FUNG</name>
<comment type="caution">
    <text evidence="3">The sequence shown here is derived from an EMBL/GenBank/DDBJ whole genome shotgun (WGS) entry which is preliminary data.</text>
</comment>
<dbReference type="PROSITE" id="PS51419">
    <property type="entry name" value="RAB"/>
    <property type="match status" value="1"/>
</dbReference>